<keyword evidence="9" id="KW-1015">Disulfide bond</keyword>
<dbReference type="PROSITE" id="PS00108">
    <property type="entry name" value="PROTEIN_KINASE_ST"/>
    <property type="match status" value="1"/>
</dbReference>
<dbReference type="PANTHER" id="PTHR32444:SF142">
    <property type="entry name" value="RECEPTOR-LIKE SERINE_THREONINE-PROTEIN KINASE"/>
    <property type="match status" value="1"/>
</dbReference>
<keyword evidence="3" id="KW-0723">Serine/threonine-protein kinase</keyword>
<dbReference type="GO" id="GO:0016020">
    <property type="term" value="C:membrane"/>
    <property type="evidence" value="ECO:0007669"/>
    <property type="project" value="UniProtKB-SubCell"/>
</dbReference>
<dbReference type="PROSITE" id="PS50927">
    <property type="entry name" value="BULB_LECTIN"/>
    <property type="match status" value="2"/>
</dbReference>
<dbReference type="SUPFAM" id="SSF57414">
    <property type="entry name" value="Hairpin loop containing domain-like"/>
    <property type="match status" value="1"/>
</dbReference>
<dbReference type="Pfam" id="PF08276">
    <property type="entry name" value="PAN_2"/>
    <property type="match status" value="2"/>
</dbReference>
<dbReference type="InterPro" id="IPR036426">
    <property type="entry name" value="Bulb-type_lectin_dom_sf"/>
</dbReference>
<dbReference type="EnsemblPlants" id="OGLUM04G26320.4">
    <property type="protein sequence ID" value="OGLUM04G26320.4"/>
    <property type="gene ID" value="OGLUM04G26320"/>
</dbReference>
<dbReference type="InterPro" id="IPR008271">
    <property type="entry name" value="Ser/Thr_kinase_AS"/>
</dbReference>
<dbReference type="InterPro" id="IPR003609">
    <property type="entry name" value="Pan_app"/>
</dbReference>
<dbReference type="EC" id="2.7.11.1" evidence="2"/>
<feature type="transmembrane region" description="Helical" evidence="14">
    <location>
        <begin position="438"/>
        <end position="459"/>
    </location>
</feature>
<evidence type="ECO:0000256" key="14">
    <source>
        <dbReference type="SAM" id="Phobius"/>
    </source>
</evidence>
<dbReference type="InterPro" id="IPR011009">
    <property type="entry name" value="Kinase-like_dom_sf"/>
</dbReference>
<sequence length="1317" mass="147615">MNGMACFPVFIFLPLIFSFCKCDDQLTQAKKLYPGDMLVSQSGVFALGFFSPATSNQSLFLGIWYNNIPERTYVWIANRDKPITAPSSAMLAISNSSNFVLSDLEGHTFWTTMANINTRGDRAYAVLLDSGNLVLRLPDNTTAWQSFDHPTDTLLPNMKFFLRYKARVTMRLVAWKGPNDPSTGDFSYHSDPRSNLQAFIWHGTKPYYRFIALSLNIVLVSGEAYGSNIATLMYKSLVNTGDELYIMYTTSDGSPYTRIKLDYMGNMRFLSWNGSSSSWTVISQQPAAAGDCNLYASCGPFGYCDFTLTIPRCQCLDGFEPSDFNSLRGCRRKQQLGCGGRNHFVTMSGMKLPDKFLQVQNRSFEECMAKCSHNCSCMAYAYAYGNLTKADTMSDQSRCLLWTGDLADMARASLGDNLYLRLADSPGHTSEDKKKNRYLVVVLVTIIPCLLMLTCIYLVRKWQSKGKRRNNKNQNRMLLGNLRSQELIEQNLEFSHVNFEYVVAATNNFSDSNILGKGGFGKVYKGKLEGGREVAVKRLNTGCTQGIEHFTNEVVLIAKLQHKNLVRLLGCCIHGDEKLLIFEYLRNKSLDYFLFGTPNHIFIFPLSLLRCLNNFKSCFILFMVDDSKKPMLDWQTRFNIIKGVARGLVYLHQDSRMRVIHRDLKASNILLDEEMSPKISDFGMARIFGGNQHQANTKHSDTYSFGVLLLEIVSGLKISSSKLTPNFFSLTAYVNTLNADNFDTKLNFSSQQHFGTAGISNFGQNFILQAWRLWKDGNATELLDKFFVDSYPLHEAFRCIHVGLLCVQDHPNDRPSMSSVVFMLENESMLLPAPKQPVYFEMKNHGTQEATEESAQGIAYKFANTDCSAFQGIYKRENMTTLHVVIFMFLISFCQSDDRLTPAKPPIFPGGDKLISDGGVFALGFSLTTTNSTPSLLYLGIWYNNIPERTYVWVANRDNPITTHTARLAVTNTSGLVLSDSKGRTIWTTANTVTIGGGGATAVLQNTGNFVLRLPDHPTDTILPGLPGFKLWTNYKNHEAVRVVAWRGRRDPSTGEFSLSGDPDQWGLQIVIWHGASPSWRSGVWNGATATGLTRYKWSQIVDNGEEIYAIYNAADGILTHWKLDCTGNVSFRAWNNVSSTWTSPFERPSHGCLHYGACGPFGYCDITGSFQECKCLDGFEPADGFSLNSSRGCRRKEELRCGGQDHFFTLPGMKVPDKFLYIRNRTFEECADECDRNCSCTAYAYANLRTILTTGDPSRCLVWMGELLDSEKAGAVGENLYLRLAGSPAGLCRLMMFSLAIVPTLSMNMTINVILQ</sequence>
<comment type="subcellular location">
    <subcellularLocation>
        <location evidence="1">Membrane</location>
        <topology evidence="1">Single-pass type I membrane protein</topology>
    </subcellularLocation>
</comment>
<dbReference type="Proteomes" id="UP000026961">
    <property type="component" value="Chromosome 4"/>
</dbReference>
<dbReference type="Gene3D" id="3.30.200.20">
    <property type="entry name" value="Phosphorylase Kinase, domain 1"/>
    <property type="match status" value="1"/>
</dbReference>
<protein>
    <recommendedName>
        <fullName evidence="2">non-specific serine/threonine protein kinase</fullName>
        <ecNumber evidence="2">2.7.11.1</ecNumber>
    </recommendedName>
</protein>
<dbReference type="Pfam" id="PF00954">
    <property type="entry name" value="S_locus_glycop"/>
    <property type="match status" value="2"/>
</dbReference>
<dbReference type="FunFam" id="1.10.510.10:FF:001023">
    <property type="entry name" value="Os07g0541700 protein"/>
    <property type="match status" value="1"/>
</dbReference>
<dbReference type="InterPro" id="IPR001480">
    <property type="entry name" value="Bulb-type_lectin_dom"/>
</dbReference>
<feature type="domain" description="Apple" evidence="18">
    <location>
        <begin position="1202"/>
        <end position="1286"/>
    </location>
</feature>
<dbReference type="SMART" id="SM00473">
    <property type="entry name" value="PAN_AP"/>
    <property type="match status" value="2"/>
</dbReference>
<feature type="signal peptide" evidence="15">
    <location>
        <begin position="1"/>
        <end position="22"/>
    </location>
</feature>
<dbReference type="SUPFAM" id="SSF56112">
    <property type="entry name" value="Protein kinase-like (PK-like)"/>
    <property type="match status" value="1"/>
</dbReference>
<dbReference type="CDD" id="cd01098">
    <property type="entry name" value="PAN_AP_plant"/>
    <property type="match status" value="2"/>
</dbReference>
<keyword evidence="14" id="KW-0812">Transmembrane</keyword>
<dbReference type="InterPro" id="IPR000858">
    <property type="entry name" value="S_locus_glycoprot_dom"/>
</dbReference>
<feature type="domain" description="Bulb-type lectin" evidence="17">
    <location>
        <begin position="23"/>
        <end position="148"/>
    </location>
</feature>
<evidence type="ECO:0000256" key="7">
    <source>
        <dbReference type="ARBA" id="ARBA00022777"/>
    </source>
</evidence>
<evidence type="ECO:0000259" key="18">
    <source>
        <dbReference type="PROSITE" id="PS50948"/>
    </source>
</evidence>
<feature type="chain" id="PRO_5002352564" description="non-specific serine/threonine protein kinase" evidence="15">
    <location>
        <begin position="23"/>
        <end position="1317"/>
    </location>
</feature>
<evidence type="ECO:0000256" key="15">
    <source>
        <dbReference type="SAM" id="SignalP"/>
    </source>
</evidence>
<evidence type="ECO:0000256" key="13">
    <source>
        <dbReference type="PROSITE-ProRule" id="PRU10141"/>
    </source>
</evidence>
<dbReference type="PROSITE" id="PS00107">
    <property type="entry name" value="PROTEIN_KINASE_ATP"/>
    <property type="match status" value="1"/>
</dbReference>
<feature type="domain" description="Protein kinase" evidence="16">
    <location>
        <begin position="509"/>
        <end position="830"/>
    </location>
</feature>
<keyword evidence="14" id="KW-0472">Membrane</keyword>
<dbReference type="Gene3D" id="2.90.10.10">
    <property type="entry name" value="Bulb-type lectin domain"/>
    <property type="match status" value="2"/>
</dbReference>
<keyword evidence="14" id="KW-1133">Transmembrane helix</keyword>
<dbReference type="InterPro" id="IPR001245">
    <property type="entry name" value="Ser-Thr/Tyr_kinase_cat_dom"/>
</dbReference>
<evidence type="ECO:0000313" key="20">
    <source>
        <dbReference type="Proteomes" id="UP000026961"/>
    </source>
</evidence>
<dbReference type="PANTHER" id="PTHR32444">
    <property type="entry name" value="BULB-TYPE LECTIN DOMAIN-CONTAINING PROTEIN"/>
    <property type="match status" value="1"/>
</dbReference>
<dbReference type="GO" id="GO:0005524">
    <property type="term" value="F:ATP binding"/>
    <property type="evidence" value="ECO:0007669"/>
    <property type="project" value="UniProtKB-UniRule"/>
</dbReference>
<evidence type="ECO:0000256" key="1">
    <source>
        <dbReference type="ARBA" id="ARBA00004479"/>
    </source>
</evidence>
<evidence type="ECO:0000256" key="12">
    <source>
        <dbReference type="ARBA" id="ARBA00048679"/>
    </source>
</evidence>
<organism evidence="19">
    <name type="scientific">Oryza glumipatula</name>
    <dbReference type="NCBI Taxonomy" id="40148"/>
    <lineage>
        <taxon>Eukaryota</taxon>
        <taxon>Viridiplantae</taxon>
        <taxon>Streptophyta</taxon>
        <taxon>Embryophyta</taxon>
        <taxon>Tracheophyta</taxon>
        <taxon>Spermatophyta</taxon>
        <taxon>Magnoliopsida</taxon>
        <taxon>Liliopsida</taxon>
        <taxon>Poales</taxon>
        <taxon>Poaceae</taxon>
        <taxon>BOP clade</taxon>
        <taxon>Oryzoideae</taxon>
        <taxon>Oryzeae</taxon>
        <taxon>Oryzinae</taxon>
        <taxon>Oryza</taxon>
    </lineage>
</organism>
<dbReference type="Gene3D" id="1.10.510.10">
    <property type="entry name" value="Transferase(Phosphotransferase) domain 1"/>
    <property type="match status" value="2"/>
</dbReference>
<keyword evidence="5 15" id="KW-0732">Signal</keyword>
<dbReference type="PROSITE" id="PS50948">
    <property type="entry name" value="PAN"/>
    <property type="match status" value="2"/>
</dbReference>
<accession>A0A0D9ZR81</accession>
<keyword evidence="7" id="KW-0418">Kinase</keyword>
<dbReference type="HOGENOM" id="CLU_006131_0_0_1"/>
<comment type="catalytic activity">
    <reaction evidence="11">
        <text>L-threonyl-[protein] + ATP = O-phospho-L-threonyl-[protein] + ADP + H(+)</text>
        <dbReference type="Rhea" id="RHEA:46608"/>
        <dbReference type="Rhea" id="RHEA-COMP:11060"/>
        <dbReference type="Rhea" id="RHEA-COMP:11605"/>
        <dbReference type="ChEBI" id="CHEBI:15378"/>
        <dbReference type="ChEBI" id="CHEBI:30013"/>
        <dbReference type="ChEBI" id="CHEBI:30616"/>
        <dbReference type="ChEBI" id="CHEBI:61977"/>
        <dbReference type="ChEBI" id="CHEBI:456216"/>
        <dbReference type="EC" id="2.7.11.1"/>
    </reaction>
</comment>
<keyword evidence="10" id="KW-0675">Receptor</keyword>
<evidence type="ECO:0000259" key="16">
    <source>
        <dbReference type="PROSITE" id="PS50011"/>
    </source>
</evidence>
<dbReference type="InterPro" id="IPR017441">
    <property type="entry name" value="Protein_kinase_ATP_BS"/>
</dbReference>
<evidence type="ECO:0000256" key="2">
    <source>
        <dbReference type="ARBA" id="ARBA00012513"/>
    </source>
</evidence>
<evidence type="ECO:0000256" key="5">
    <source>
        <dbReference type="ARBA" id="ARBA00022729"/>
    </source>
</evidence>
<evidence type="ECO:0000256" key="3">
    <source>
        <dbReference type="ARBA" id="ARBA00022527"/>
    </source>
</evidence>
<evidence type="ECO:0000313" key="19">
    <source>
        <dbReference type="EnsemblPlants" id="OGLUM04G26320.4"/>
    </source>
</evidence>
<dbReference type="Pfam" id="PF01453">
    <property type="entry name" value="B_lectin"/>
    <property type="match status" value="2"/>
</dbReference>
<evidence type="ECO:0000256" key="11">
    <source>
        <dbReference type="ARBA" id="ARBA00047899"/>
    </source>
</evidence>
<dbReference type="FunFam" id="2.90.10.10:FF:000014">
    <property type="entry name" value="Serine/threonine-protein kinase"/>
    <property type="match status" value="1"/>
</dbReference>
<dbReference type="GO" id="GO:0048544">
    <property type="term" value="P:recognition of pollen"/>
    <property type="evidence" value="ECO:0007669"/>
    <property type="project" value="InterPro"/>
</dbReference>
<feature type="binding site" evidence="13">
    <location>
        <position position="537"/>
    </location>
    <ligand>
        <name>ATP</name>
        <dbReference type="ChEBI" id="CHEBI:30616"/>
    </ligand>
</feature>
<dbReference type="GO" id="GO:0004674">
    <property type="term" value="F:protein serine/threonine kinase activity"/>
    <property type="evidence" value="ECO:0007669"/>
    <property type="project" value="UniProtKB-KW"/>
</dbReference>
<proteinExistence type="predicted"/>
<evidence type="ECO:0000256" key="6">
    <source>
        <dbReference type="ARBA" id="ARBA00022741"/>
    </source>
</evidence>
<evidence type="ECO:0000256" key="4">
    <source>
        <dbReference type="ARBA" id="ARBA00022679"/>
    </source>
</evidence>
<evidence type="ECO:0000256" key="8">
    <source>
        <dbReference type="ARBA" id="ARBA00022840"/>
    </source>
</evidence>
<feature type="transmembrane region" description="Helical" evidence="14">
    <location>
        <begin position="590"/>
        <end position="609"/>
    </location>
</feature>
<feature type="domain" description="Apple" evidence="18">
    <location>
        <begin position="338"/>
        <end position="423"/>
    </location>
</feature>
<evidence type="ECO:0000256" key="10">
    <source>
        <dbReference type="ARBA" id="ARBA00023170"/>
    </source>
</evidence>
<evidence type="ECO:0000256" key="9">
    <source>
        <dbReference type="ARBA" id="ARBA00023157"/>
    </source>
</evidence>
<comment type="catalytic activity">
    <reaction evidence="12">
        <text>L-seryl-[protein] + ATP = O-phospho-L-seryl-[protein] + ADP + H(+)</text>
        <dbReference type="Rhea" id="RHEA:17989"/>
        <dbReference type="Rhea" id="RHEA-COMP:9863"/>
        <dbReference type="Rhea" id="RHEA-COMP:11604"/>
        <dbReference type="ChEBI" id="CHEBI:15378"/>
        <dbReference type="ChEBI" id="CHEBI:29999"/>
        <dbReference type="ChEBI" id="CHEBI:30616"/>
        <dbReference type="ChEBI" id="CHEBI:83421"/>
        <dbReference type="ChEBI" id="CHEBI:456216"/>
        <dbReference type="EC" id="2.7.11.1"/>
    </reaction>
</comment>
<reference evidence="19" key="1">
    <citation type="submission" date="2015-04" db="UniProtKB">
        <authorList>
            <consortium name="EnsemblPlants"/>
        </authorList>
    </citation>
    <scope>IDENTIFICATION</scope>
</reference>
<dbReference type="GO" id="GO:0051707">
    <property type="term" value="P:response to other organism"/>
    <property type="evidence" value="ECO:0007669"/>
    <property type="project" value="UniProtKB-ARBA"/>
</dbReference>
<dbReference type="FunFam" id="3.30.200.20:FF:000402">
    <property type="entry name" value="Serine/threonine-protein kinase"/>
    <property type="match status" value="1"/>
</dbReference>
<dbReference type="CDD" id="cd00028">
    <property type="entry name" value="B_lectin"/>
    <property type="match status" value="2"/>
</dbReference>
<evidence type="ECO:0000259" key="17">
    <source>
        <dbReference type="PROSITE" id="PS50927"/>
    </source>
</evidence>
<dbReference type="InterPro" id="IPR000719">
    <property type="entry name" value="Prot_kinase_dom"/>
</dbReference>
<dbReference type="SUPFAM" id="SSF51110">
    <property type="entry name" value="alpha-D-mannose-specific plant lectins"/>
    <property type="match status" value="2"/>
</dbReference>
<keyword evidence="8 13" id="KW-0067">ATP-binding</keyword>
<dbReference type="SMART" id="SM00220">
    <property type="entry name" value="S_TKc"/>
    <property type="match status" value="1"/>
</dbReference>
<name>A0A0D9ZR81_9ORYZ</name>
<dbReference type="Pfam" id="PF07714">
    <property type="entry name" value="PK_Tyr_Ser-Thr"/>
    <property type="match status" value="1"/>
</dbReference>
<keyword evidence="20" id="KW-1185">Reference proteome</keyword>
<reference evidence="19" key="2">
    <citation type="submission" date="2018-05" db="EMBL/GenBank/DDBJ databases">
        <title>OgluRS3 (Oryza glumaepatula Reference Sequence Version 3).</title>
        <authorList>
            <person name="Zhang J."/>
            <person name="Kudrna D."/>
            <person name="Lee S."/>
            <person name="Talag J."/>
            <person name="Welchert J."/>
            <person name="Wing R.A."/>
        </authorList>
    </citation>
    <scope>NUCLEOTIDE SEQUENCE [LARGE SCALE GENOMIC DNA]</scope>
</reference>
<dbReference type="Gramene" id="OGLUM04G26320.4">
    <property type="protein sequence ID" value="OGLUM04G26320.4"/>
    <property type="gene ID" value="OGLUM04G26320"/>
</dbReference>
<feature type="domain" description="Bulb-type lectin" evidence="17">
    <location>
        <begin position="899"/>
        <end position="1025"/>
    </location>
</feature>
<dbReference type="SMART" id="SM00108">
    <property type="entry name" value="B_lectin"/>
    <property type="match status" value="2"/>
</dbReference>
<keyword evidence="4" id="KW-0808">Transferase</keyword>
<keyword evidence="6 13" id="KW-0547">Nucleotide-binding</keyword>
<dbReference type="PROSITE" id="PS50011">
    <property type="entry name" value="PROTEIN_KINASE_DOM"/>
    <property type="match status" value="1"/>
</dbReference>